<name>A0A918VUT7_9HYPH</name>
<evidence type="ECO:0000313" key="2">
    <source>
        <dbReference type="EMBL" id="GHA27758.1"/>
    </source>
</evidence>
<dbReference type="InterPro" id="IPR009642">
    <property type="entry name" value="DUF1236"/>
</dbReference>
<dbReference type="AlphaFoldDB" id="A0A918VUT7"/>
<evidence type="ECO:0008006" key="4">
    <source>
        <dbReference type="Google" id="ProtNLM"/>
    </source>
</evidence>
<keyword evidence="1" id="KW-0732">Signal</keyword>
<evidence type="ECO:0000256" key="1">
    <source>
        <dbReference type="SAM" id="SignalP"/>
    </source>
</evidence>
<reference evidence="2" key="2">
    <citation type="submission" date="2020-09" db="EMBL/GenBank/DDBJ databases">
        <authorList>
            <person name="Sun Q."/>
            <person name="Kim S."/>
        </authorList>
    </citation>
    <scope>NUCLEOTIDE SEQUENCE</scope>
    <source>
        <strain evidence="2">KCTC 32437</strain>
    </source>
</reference>
<gene>
    <name evidence="2" type="ORF">GCM10007989_24560</name>
</gene>
<dbReference type="Proteomes" id="UP000646579">
    <property type="component" value="Unassembled WGS sequence"/>
</dbReference>
<dbReference type="Pfam" id="PF06823">
    <property type="entry name" value="DUF1236"/>
    <property type="match status" value="2"/>
</dbReference>
<feature type="chain" id="PRO_5038115010" description="DUF1236 domain-containing protein" evidence="1">
    <location>
        <begin position="27"/>
        <end position="209"/>
    </location>
</feature>
<feature type="signal peptide" evidence="1">
    <location>
        <begin position="1"/>
        <end position="26"/>
    </location>
</feature>
<reference evidence="2" key="1">
    <citation type="journal article" date="2014" name="Int. J. Syst. Evol. Microbiol.">
        <title>Complete genome sequence of Corynebacterium casei LMG S-19264T (=DSM 44701T), isolated from a smear-ripened cheese.</title>
        <authorList>
            <consortium name="US DOE Joint Genome Institute (JGI-PGF)"/>
            <person name="Walter F."/>
            <person name="Albersmeier A."/>
            <person name="Kalinowski J."/>
            <person name="Ruckert C."/>
        </authorList>
    </citation>
    <scope>NUCLEOTIDE SEQUENCE</scope>
    <source>
        <strain evidence="2">KCTC 32437</strain>
    </source>
</reference>
<sequence length="209" mass="21466">MNKLHIKSLIAASAAVLAFSATPAMSQTAEDGGAVVGGAGGGAAGAGAGFLLGGPLGAVVGGFAGALIGSEAGVAATTIDYAANNPVEPIIVDQAEIGYVLPETVTVHQVEGDPNYGYVYANNRVWIVDNNSRELIQSPGYLVQQTTADYVLANPVDSVAVDAEISAGYTVPQDIELIGVPDQPTYSYVYLNDRPVLVENGSRTVIWVE</sequence>
<evidence type="ECO:0000313" key="3">
    <source>
        <dbReference type="Proteomes" id="UP000646579"/>
    </source>
</evidence>
<dbReference type="EMBL" id="BMZE01000002">
    <property type="protein sequence ID" value="GHA27758.1"/>
    <property type="molecule type" value="Genomic_DNA"/>
</dbReference>
<keyword evidence="3" id="KW-1185">Reference proteome</keyword>
<dbReference type="RefSeq" id="WP_189425959.1">
    <property type="nucleotide sequence ID" value="NZ_BMZE01000002.1"/>
</dbReference>
<accession>A0A918VUT7</accession>
<comment type="caution">
    <text evidence="2">The sequence shown here is derived from an EMBL/GenBank/DDBJ whole genome shotgun (WGS) entry which is preliminary data.</text>
</comment>
<organism evidence="2 3">
    <name type="scientific">Devosia pacifica</name>
    <dbReference type="NCBI Taxonomy" id="1335967"/>
    <lineage>
        <taxon>Bacteria</taxon>
        <taxon>Pseudomonadati</taxon>
        <taxon>Pseudomonadota</taxon>
        <taxon>Alphaproteobacteria</taxon>
        <taxon>Hyphomicrobiales</taxon>
        <taxon>Devosiaceae</taxon>
        <taxon>Devosia</taxon>
    </lineage>
</organism>
<proteinExistence type="predicted"/>
<protein>
    <recommendedName>
        <fullName evidence="4">DUF1236 domain-containing protein</fullName>
    </recommendedName>
</protein>